<reference evidence="2 3" key="1">
    <citation type="submission" date="2024-03" db="EMBL/GenBank/DDBJ databases">
        <title>Mouse gut bacterial collection (mGBC) of GemPharmatech.</title>
        <authorList>
            <person name="He Y."/>
            <person name="Dong L."/>
            <person name="Wu D."/>
            <person name="Gao X."/>
            <person name="Lin Z."/>
        </authorList>
    </citation>
    <scope>NUCLEOTIDE SEQUENCE [LARGE SCALE GENOMIC DNA]</scope>
    <source>
        <strain evidence="2 3">15-30</strain>
    </source>
</reference>
<sequence>MQLKGFTLLETSLVLLVSCFIFWLGFTLDQQTVEALREENFFRELRAEWAGQFYRAIQKNYPVNVIFLEDHVSFFQGDKPEKVIKYPRTLKHVGPPRQYLLSGTLAVHPQTETFRSTLGKNYSLRFQLGYGGQYRIVEKKHA</sequence>
<keyword evidence="1" id="KW-1133">Transmembrane helix</keyword>
<keyword evidence="3" id="KW-1185">Reference proteome</keyword>
<feature type="transmembrane region" description="Helical" evidence="1">
    <location>
        <begin position="6"/>
        <end position="28"/>
    </location>
</feature>
<dbReference type="EMBL" id="JBCLUF010000012">
    <property type="protein sequence ID" value="MEY8662139.1"/>
    <property type="molecule type" value="Genomic_DNA"/>
</dbReference>
<protein>
    <recommendedName>
        <fullName evidence="4">Competence protein ComGD</fullName>
    </recommendedName>
</protein>
<evidence type="ECO:0008006" key="4">
    <source>
        <dbReference type="Google" id="ProtNLM"/>
    </source>
</evidence>
<dbReference type="Proteomes" id="UP001565236">
    <property type="component" value="Unassembled WGS sequence"/>
</dbReference>
<evidence type="ECO:0000313" key="2">
    <source>
        <dbReference type="EMBL" id="MEY8662139.1"/>
    </source>
</evidence>
<comment type="caution">
    <text evidence="2">The sequence shown here is derived from an EMBL/GenBank/DDBJ whole genome shotgun (WGS) entry which is preliminary data.</text>
</comment>
<evidence type="ECO:0000313" key="3">
    <source>
        <dbReference type="Proteomes" id="UP001565236"/>
    </source>
</evidence>
<organism evidence="2 3">
    <name type="scientific">Ligilactobacillus faecis</name>
    <dbReference type="NCBI Taxonomy" id="762833"/>
    <lineage>
        <taxon>Bacteria</taxon>
        <taxon>Bacillati</taxon>
        <taxon>Bacillota</taxon>
        <taxon>Bacilli</taxon>
        <taxon>Lactobacillales</taxon>
        <taxon>Lactobacillaceae</taxon>
        <taxon>Ligilactobacillus</taxon>
    </lineage>
</organism>
<proteinExistence type="predicted"/>
<dbReference type="RefSeq" id="WP_369941514.1">
    <property type="nucleotide sequence ID" value="NZ_JBCLUF010000012.1"/>
</dbReference>
<accession>A0ABV4DNU1</accession>
<gene>
    <name evidence="2" type="ORF">AALT52_04435</name>
</gene>
<keyword evidence="1" id="KW-0812">Transmembrane</keyword>
<evidence type="ECO:0000256" key="1">
    <source>
        <dbReference type="SAM" id="Phobius"/>
    </source>
</evidence>
<name>A0ABV4DNU1_9LACO</name>
<keyword evidence="1" id="KW-0472">Membrane</keyword>